<dbReference type="AlphaFoldDB" id="A0A6I6G685"/>
<dbReference type="Proteomes" id="UP000426027">
    <property type="component" value="Chromosome"/>
</dbReference>
<dbReference type="RefSeq" id="WP_157478535.1">
    <property type="nucleotide sequence ID" value="NZ_CP046566.1"/>
</dbReference>
<evidence type="ECO:0000256" key="1">
    <source>
        <dbReference type="SAM" id="SignalP"/>
    </source>
</evidence>
<accession>A0A6I6G685</accession>
<feature type="chain" id="PRO_5026156210" description="TonB-dependent receptor" evidence="1">
    <location>
        <begin position="27"/>
        <end position="396"/>
    </location>
</feature>
<evidence type="ECO:0000313" key="3">
    <source>
        <dbReference type="Proteomes" id="UP000426027"/>
    </source>
</evidence>
<keyword evidence="1" id="KW-0732">Signal</keyword>
<keyword evidence="3" id="KW-1185">Reference proteome</keyword>
<protein>
    <recommendedName>
        <fullName evidence="4">TonB-dependent receptor</fullName>
    </recommendedName>
</protein>
<evidence type="ECO:0000313" key="2">
    <source>
        <dbReference type="EMBL" id="QGW28176.1"/>
    </source>
</evidence>
<dbReference type="SUPFAM" id="SSF56935">
    <property type="entry name" value="Porins"/>
    <property type="match status" value="1"/>
</dbReference>
<organism evidence="2 3">
    <name type="scientific">Phnomibacter ginsenosidimutans</name>
    <dbReference type="NCBI Taxonomy" id="2676868"/>
    <lineage>
        <taxon>Bacteria</taxon>
        <taxon>Pseudomonadati</taxon>
        <taxon>Bacteroidota</taxon>
        <taxon>Chitinophagia</taxon>
        <taxon>Chitinophagales</taxon>
        <taxon>Chitinophagaceae</taxon>
        <taxon>Phnomibacter</taxon>
    </lineage>
</organism>
<reference evidence="2 3" key="1">
    <citation type="submission" date="2019-11" db="EMBL/GenBank/DDBJ databases">
        <authorList>
            <person name="Im W.T."/>
        </authorList>
    </citation>
    <scope>NUCLEOTIDE SEQUENCE [LARGE SCALE GENOMIC DNA]</scope>
    <source>
        <strain evidence="2 3">SB-02</strain>
    </source>
</reference>
<feature type="signal peptide" evidence="1">
    <location>
        <begin position="1"/>
        <end position="26"/>
    </location>
</feature>
<dbReference type="EMBL" id="CP046566">
    <property type="protein sequence ID" value="QGW28176.1"/>
    <property type="molecule type" value="Genomic_DNA"/>
</dbReference>
<dbReference type="KEGG" id="fls:GLV81_08785"/>
<proteinExistence type="predicted"/>
<name>A0A6I6G685_9BACT</name>
<sequence>MNRRYQSFHHLFVLLLCVAGFQTVTAQDTVKRRTIEITSSFKPSLQQQQKFGFTASATPADSARPKLSYKIPSQNLAFNFVPAPLRPLAFQEDSTLKNAAPSVYVKAGFGNFSTPFLQALASFGNGEKSNGSVEGNFTSSKGNLDYQKAAQYGVKGNLWLHMKQNNSLHLYGGYQGQQTQRYGWEPKATAPVLDSMALQYNTIFVGAGLGNSIAGDAGVSYDAKVDAHFFSDKYDAQETAVRFEAPITKTIGDNASVTVGIKGMLSSFRSNKADFSNNLFMIPVNAQFQLQENISVKAGIIPSWNNKVFKLLPDVSVEYLLNEKNLVLQAGFRGYYDEQTFRSLVAFNPWIQQPDSLTNTRNSEIFAAVKSNVNENLGFSGKSRCRQAKQSATVCK</sequence>
<evidence type="ECO:0008006" key="4">
    <source>
        <dbReference type="Google" id="ProtNLM"/>
    </source>
</evidence>
<gene>
    <name evidence="2" type="ORF">GLV81_08785</name>
</gene>